<dbReference type="Gene3D" id="3.30.70.240">
    <property type="match status" value="1"/>
</dbReference>
<dbReference type="PROSITE" id="PS51722">
    <property type="entry name" value="G_TR_2"/>
    <property type="match status" value="1"/>
</dbReference>
<keyword evidence="2" id="KW-0648">Protein biosynthesis</keyword>
<evidence type="ECO:0000256" key="3">
    <source>
        <dbReference type="ARBA" id="ARBA00023128"/>
    </source>
</evidence>
<keyword evidence="1" id="KW-0547">Nucleotide-binding</keyword>
<dbReference type="SUPFAM" id="SSF54211">
    <property type="entry name" value="Ribosomal protein S5 domain 2-like"/>
    <property type="match status" value="1"/>
</dbReference>
<comment type="caution">
    <text evidence="6">The sequence shown here is derived from an EMBL/GenBank/DDBJ whole genome shotgun (WGS) entry which is preliminary data.</text>
</comment>
<dbReference type="Gene3D" id="3.30.70.870">
    <property type="entry name" value="Elongation Factor G (Translational Gtpase), domain 3"/>
    <property type="match status" value="1"/>
</dbReference>
<dbReference type="GO" id="GO:0003924">
    <property type="term" value="F:GTPase activity"/>
    <property type="evidence" value="ECO:0007669"/>
    <property type="project" value="InterPro"/>
</dbReference>
<dbReference type="Proteomes" id="UP001174691">
    <property type="component" value="Unassembled WGS sequence"/>
</dbReference>
<evidence type="ECO:0000259" key="5">
    <source>
        <dbReference type="PROSITE" id="PS51722"/>
    </source>
</evidence>
<keyword evidence="3" id="KW-0496">Mitochondrion</keyword>
<dbReference type="InterPro" id="IPR035649">
    <property type="entry name" value="EFG_V"/>
</dbReference>
<keyword evidence="6" id="KW-0378">Hydrolase</keyword>
<dbReference type="PANTHER" id="PTHR43261">
    <property type="entry name" value="TRANSLATION ELONGATION FACTOR G-RELATED"/>
    <property type="match status" value="1"/>
</dbReference>
<dbReference type="Pfam" id="PF00009">
    <property type="entry name" value="GTP_EFTU"/>
    <property type="match status" value="1"/>
</dbReference>
<dbReference type="GO" id="GO:0032543">
    <property type="term" value="P:mitochondrial translation"/>
    <property type="evidence" value="ECO:0007669"/>
    <property type="project" value="TreeGrafter"/>
</dbReference>
<keyword evidence="7" id="KW-1185">Reference proteome</keyword>
<reference evidence="6" key="1">
    <citation type="submission" date="2022-07" db="EMBL/GenBank/DDBJ databases">
        <title>Fungi with potential for degradation of polypropylene.</title>
        <authorList>
            <person name="Gostincar C."/>
        </authorList>
    </citation>
    <scope>NUCLEOTIDE SEQUENCE</scope>
    <source>
        <strain evidence="6">EXF-13287</strain>
    </source>
</reference>
<dbReference type="InterPro" id="IPR005225">
    <property type="entry name" value="Small_GTP-bd"/>
</dbReference>
<proteinExistence type="predicted"/>
<dbReference type="InterPro" id="IPR041095">
    <property type="entry name" value="EFG_II"/>
</dbReference>
<dbReference type="CDD" id="cd03713">
    <property type="entry name" value="EFG_mtEFG_C"/>
    <property type="match status" value="1"/>
</dbReference>
<name>A0AA38SEC0_9PEZI</name>
<evidence type="ECO:0000313" key="6">
    <source>
        <dbReference type="EMBL" id="KAJ9158101.1"/>
    </source>
</evidence>
<dbReference type="SUPFAM" id="SSF52540">
    <property type="entry name" value="P-loop containing nucleoside triphosphate hydrolases"/>
    <property type="match status" value="1"/>
</dbReference>
<dbReference type="GO" id="GO:0005525">
    <property type="term" value="F:GTP binding"/>
    <property type="evidence" value="ECO:0007669"/>
    <property type="project" value="UniProtKB-KW"/>
</dbReference>
<dbReference type="Pfam" id="PF22042">
    <property type="entry name" value="EF-G_D2"/>
    <property type="match status" value="1"/>
</dbReference>
<dbReference type="FunFam" id="3.40.50.300:FF:000514">
    <property type="entry name" value="Ribosome-releasing factor 2, mitochondrial"/>
    <property type="match status" value="1"/>
</dbReference>
<dbReference type="InterPro" id="IPR000640">
    <property type="entry name" value="EFG_V-like"/>
</dbReference>
<dbReference type="SUPFAM" id="SSF50447">
    <property type="entry name" value="Translation proteins"/>
    <property type="match status" value="1"/>
</dbReference>
<dbReference type="InterPro" id="IPR035647">
    <property type="entry name" value="EFG_III/V"/>
</dbReference>
<evidence type="ECO:0000256" key="2">
    <source>
        <dbReference type="ARBA" id="ARBA00022917"/>
    </source>
</evidence>
<dbReference type="Gene3D" id="3.40.50.300">
    <property type="entry name" value="P-loop containing nucleotide triphosphate hydrolases"/>
    <property type="match status" value="1"/>
</dbReference>
<keyword evidence="4" id="KW-0342">GTP-binding</keyword>
<gene>
    <name evidence="6" type="ORF">NKR19_g3597</name>
</gene>
<organism evidence="6 7">
    <name type="scientific">Coniochaeta hoffmannii</name>
    <dbReference type="NCBI Taxonomy" id="91930"/>
    <lineage>
        <taxon>Eukaryota</taxon>
        <taxon>Fungi</taxon>
        <taxon>Dikarya</taxon>
        <taxon>Ascomycota</taxon>
        <taxon>Pezizomycotina</taxon>
        <taxon>Sordariomycetes</taxon>
        <taxon>Sordariomycetidae</taxon>
        <taxon>Coniochaetales</taxon>
        <taxon>Coniochaetaceae</taxon>
        <taxon>Coniochaeta</taxon>
    </lineage>
</organism>
<dbReference type="InterPro" id="IPR009000">
    <property type="entry name" value="Transl_B-barrel_sf"/>
</dbReference>
<dbReference type="AlphaFoldDB" id="A0AA38SEC0"/>
<dbReference type="Pfam" id="PF14492">
    <property type="entry name" value="EFG_III"/>
    <property type="match status" value="1"/>
</dbReference>
<dbReference type="InterPro" id="IPR027417">
    <property type="entry name" value="P-loop_NTPase"/>
</dbReference>
<evidence type="ECO:0000313" key="7">
    <source>
        <dbReference type="Proteomes" id="UP001174691"/>
    </source>
</evidence>
<sequence>MLVTVLALRCRHGHKLLFGSLTQVARVRLYSTHGPSHPDAISQNIRNIGIIAHVDAGKTTTTERMLYYSGMIRHLGNVDDRNTTTDFLELEAQRKITIQSAAISFRWPPKDKCPPGLEPKIINLIDTPGHGDFRFEVDRCMPILDGAVCILDAVKGVETHTERVWRSAHRFKIPRILFVNKLDRDGASFKNSVLEVASRLQARPLLCQIPWWKGDEFVGIIDVIERVGLKFSSTGELTEVGIAKALGESNPGLLSEVEKARQRLVEELCDRDEKLMEQFLEENEISVRDIKDGIRRLISDGEGSVVPIFAGASRKNMGVQPLLDAVVEYLPSPRDRPEVVVISDKKEYPLSKILDRAAHTKKGHGAHQVIGSLASVFKVVDDPDRGPLSFVRVYYGTLPRRASMWNTNMHHFEKPLNMFQIAASKTYDIPQLSSGQIGAITGLKTARTGDTLITFPGREAPESVRSIQIRPPEIPPAVAVLAIEPFSVTDASHLESVLARLHREDPSVRWSKDDKSDQYLVYGMGKLHLEIVEHRLRTHYKVPQTVEFKGVQVEYRECLVSPIGPYRAEYERTVANKSGKAACSVTLEPLEDHHRDNLHESCIERDGNIIHVSIPLPASGEPLPFDPEEKRQQLFNGAVAALARGPRRGYAVSNTLVTITYNSETDFFGEVSGAHVVNAAIHAVRDALKQANGQQAVGILEPVMKVDIFCPEDAWGNVQHDLQSARGGVVLEISDANNNDGDGGPAQNGDGAAMIDISRVYVPPDPYEMVHSLQDRKKGSIRMLQVVARAPFKEMLAYDEVLRGMTQGRHSIHLELDTWERVTGPREKALENMGL</sequence>
<dbReference type="PRINTS" id="PR00315">
    <property type="entry name" value="ELONGATNFCT"/>
</dbReference>
<dbReference type="GO" id="GO:0005759">
    <property type="term" value="C:mitochondrial matrix"/>
    <property type="evidence" value="ECO:0007669"/>
    <property type="project" value="UniProtKB-ARBA"/>
</dbReference>
<accession>A0AA38SEC0</accession>
<dbReference type="GO" id="GO:0032790">
    <property type="term" value="P:ribosome disassembly"/>
    <property type="evidence" value="ECO:0007669"/>
    <property type="project" value="TreeGrafter"/>
</dbReference>
<dbReference type="EMBL" id="JANBVN010000041">
    <property type="protein sequence ID" value="KAJ9158101.1"/>
    <property type="molecule type" value="Genomic_DNA"/>
</dbReference>
<dbReference type="PANTHER" id="PTHR43261:SF1">
    <property type="entry name" value="RIBOSOME-RELEASING FACTOR 2, MITOCHONDRIAL"/>
    <property type="match status" value="1"/>
</dbReference>
<dbReference type="InterPro" id="IPR020568">
    <property type="entry name" value="Ribosomal_Su5_D2-typ_SF"/>
</dbReference>
<dbReference type="NCBIfam" id="TIGR00231">
    <property type="entry name" value="small_GTP"/>
    <property type="match status" value="1"/>
</dbReference>
<dbReference type="SUPFAM" id="SSF54980">
    <property type="entry name" value="EF-G C-terminal domain-like"/>
    <property type="match status" value="3"/>
</dbReference>
<evidence type="ECO:0000256" key="4">
    <source>
        <dbReference type="ARBA" id="ARBA00023134"/>
    </source>
</evidence>
<dbReference type="InterPro" id="IPR000795">
    <property type="entry name" value="T_Tr_GTP-bd_dom"/>
</dbReference>
<dbReference type="InterPro" id="IPR053905">
    <property type="entry name" value="EF-G-like_DII"/>
</dbReference>
<protein>
    <submittedName>
        <fullName evidence="6">P-loop containing nucleoside triphosphate hydrolase protein</fullName>
    </submittedName>
</protein>
<evidence type="ECO:0000256" key="1">
    <source>
        <dbReference type="ARBA" id="ARBA00022741"/>
    </source>
</evidence>
<dbReference type="Gene3D" id="2.40.30.10">
    <property type="entry name" value="Translation factors"/>
    <property type="match status" value="1"/>
</dbReference>
<dbReference type="SMART" id="SM00838">
    <property type="entry name" value="EFG_C"/>
    <property type="match status" value="1"/>
</dbReference>
<feature type="domain" description="Tr-type G" evidence="5">
    <location>
        <begin position="43"/>
        <end position="334"/>
    </location>
</feature>